<gene>
    <name evidence="3" type="ORF">HZI73_25045</name>
</gene>
<keyword evidence="1" id="KW-0238">DNA-binding</keyword>
<protein>
    <submittedName>
        <fullName evidence="3">MerR family transcriptional regulator</fullName>
    </submittedName>
</protein>
<evidence type="ECO:0000256" key="1">
    <source>
        <dbReference type="ARBA" id="ARBA00023125"/>
    </source>
</evidence>
<keyword evidence="4" id="KW-1185">Reference proteome</keyword>
<dbReference type="InterPro" id="IPR000551">
    <property type="entry name" value="MerR-type_HTH_dom"/>
</dbReference>
<accession>A0A8J8MP64</accession>
<dbReference type="Proteomes" id="UP000683246">
    <property type="component" value="Chromosome"/>
</dbReference>
<reference evidence="3" key="1">
    <citation type="submission" date="2020-07" db="EMBL/GenBank/DDBJ databases">
        <title>Vallitalea pronyensis genome.</title>
        <authorList>
            <person name="Postec A."/>
        </authorList>
    </citation>
    <scope>NUCLEOTIDE SEQUENCE</scope>
    <source>
        <strain evidence="3">FatNI3</strain>
    </source>
</reference>
<dbReference type="SMART" id="SM00422">
    <property type="entry name" value="HTH_MERR"/>
    <property type="match status" value="1"/>
</dbReference>
<dbReference type="Gene3D" id="1.10.1660.10">
    <property type="match status" value="1"/>
</dbReference>
<dbReference type="PANTHER" id="PTHR30204:SF96">
    <property type="entry name" value="CHROMOSOME-ANCHORING PROTEIN RACA"/>
    <property type="match status" value="1"/>
</dbReference>
<evidence type="ECO:0000313" key="4">
    <source>
        <dbReference type="Proteomes" id="UP000683246"/>
    </source>
</evidence>
<dbReference type="InterPro" id="IPR009061">
    <property type="entry name" value="DNA-bd_dom_put_sf"/>
</dbReference>
<dbReference type="GO" id="GO:0003700">
    <property type="term" value="F:DNA-binding transcription factor activity"/>
    <property type="evidence" value="ECO:0007669"/>
    <property type="project" value="InterPro"/>
</dbReference>
<dbReference type="SUPFAM" id="SSF46955">
    <property type="entry name" value="Putative DNA-binding domain"/>
    <property type="match status" value="1"/>
</dbReference>
<proteinExistence type="predicted"/>
<dbReference type="SUPFAM" id="SSF53335">
    <property type="entry name" value="S-adenosyl-L-methionine-dependent methyltransferases"/>
    <property type="match status" value="1"/>
</dbReference>
<dbReference type="Pfam" id="PF13411">
    <property type="entry name" value="MerR_1"/>
    <property type="match status" value="1"/>
</dbReference>
<sequence>MKIGDFSKKHKTTIDTIRHYMELDLITPFKKGSHYYFTEDCSQDLEKVRKLKNLDFTLEEIRKIFQYKRTCRMSTKRELDYLLNIYTNKKEDVIKEIKRLNNILIKIDLEIDNSVTLLDNEDTRIGVNIKYLDMLECGMCGGELELSTKEIVRNQVMNGFLQCSCGKKYTINDGIIIAEDEIIEYKNLKDDLEYFEGVDNSYLRLMSKLNKWLRSKVPFDKLKGNLLDVGIGRGYGYTNINDLIKNINLYTAVDFNLVYLKQCKKIIEKHDNLCDFLFISCNFLNLPLKNHTQNIVFDIFGSTNGSAMLSEFPLISIESKLAKNYSLIGTYGYVKRFNNNSPIPPESRFLYNINNHDQYFNDLNISIHSKLEFGYVENGGKGEDYLNEDDIMFSYGLFGEKNIG</sequence>
<dbReference type="KEGG" id="vpy:HZI73_25045"/>
<dbReference type="PROSITE" id="PS50937">
    <property type="entry name" value="HTH_MERR_2"/>
    <property type="match status" value="1"/>
</dbReference>
<dbReference type="InterPro" id="IPR029063">
    <property type="entry name" value="SAM-dependent_MTases_sf"/>
</dbReference>
<dbReference type="EMBL" id="CP058649">
    <property type="protein sequence ID" value="QUI25365.1"/>
    <property type="molecule type" value="Genomic_DNA"/>
</dbReference>
<dbReference type="InterPro" id="IPR047057">
    <property type="entry name" value="MerR_fam"/>
</dbReference>
<dbReference type="Gene3D" id="3.40.50.150">
    <property type="entry name" value="Vaccinia Virus protein VP39"/>
    <property type="match status" value="1"/>
</dbReference>
<dbReference type="RefSeq" id="WP_212696069.1">
    <property type="nucleotide sequence ID" value="NZ_CP058649.1"/>
</dbReference>
<dbReference type="PANTHER" id="PTHR30204">
    <property type="entry name" value="REDOX-CYCLING DRUG-SENSING TRANSCRIPTIONAL ACTIVATOR SOXR"/>
    <property type="match status" value="1"/>
</dbReference>
<evidence type="ECO:0000313" key="3">
    <source>
        <dbReference type="EMBL" id="QUI25365.1"/>
    </source>
</evidence>
<evidence type="ECO:0000259" key="2">
    <source>
        <dbReference type="PROSITE" id="PS50937"/>
    </source>
</evidence>
<dbReference type="GO" id="GO:0003677">
    <property type="term" value="F:DNA binding"/>
    <property type="evidence" value="ECO:0007669"/>
    <property type="project" value="UniProtKB-KW"/>
</dbReference>
<organism evidence="3 4">
    <name type="scientific">Vallitalea pronyensis</name>
    <dbReference type="NCBI Taxonomy" id="1348613"/>
    <lineage>
        <taxon>Bacteria</taxon>
        <taxon>Bacillati</taxon>
        <taxon>Bacillota</taxon>
        <taxon>Clostridia</taxon>
        <taxon>Lachnospirales</taxon>
        <taxon>Vallitaleaceae</taxon>
        <taxon>Vallitalea</taxon>
    </lineage>
</organism>
<feature type="domain" description="HTH merR-type" evidence="2">
    <location>
        <begin position="1"/>
        <end position="67"/>
    </location>
</feature>
<dbReference type="AlphaFoldDB" id="A0A8J8MP64"/>
<name>A0A8J8MP64_9FIRM</name>